<evidence type="ECO:0000256" key="1">
    <source>
        <dbReference type="SAM" id="Coils"/>
    </source>
</evidence>
<comment type="caution">
    <text evidence="4">The sequence shown here is derived from an EMBL/GenBank/DDBJ whole genome shotgun (WGS) entry which is preliminary data.</text>
</comment>
<dbReference type="Gene3D" id="2.130.10.10">
    <property type="entry name" value="YVTN repeat-like/Quinoprotein amine dehydrogenase"/>
    <property type="match status" value="1"/>
</dbReference>
<dbReference type="InterPro" id="IPR013783">
    <property type="entry name" value="Ig-like_fold"/>
</dbReference>
<evidence type="ECO:0000256" key="2">
    <source>
        <dbReference type="SAM" id="Phobius"/>
    </source>
</evidence>
<dbReference type="EMBL" id="JACOME010000004">
    <property type="protein sequence ID" value="MBC3847394.1"/>
    <property type="molecule type" value="Genomic_DNA"/>
</dbReference>
<sequence length="937" mass="108008">MLLNINRQVNFCLVLFLLITNVNSFSQEMPPIQVFSSQDYGAENQNWAISQADNDFIYVANNKGLLEYNGASWQLYNSPNDGILRSVRVVGDKIFSGGYMDFGYWLKDDFGGFQYTSLAENKNFSIKEDEDFWGIIDVEGYVIFQSFDRIYIYNTTDLSFDIIESDERINKVFKVGQSIYFQKMDVGVFEIRNGKANVIISSEAIKGKELVNIYDFDNGLLLQTKEHGFYTFQNNSVNRWSTEIDDLLSNISIYSSISLREGGFILGTIANGIIQLDKNGKQLLKIDQSYGLSNNTILSLLEDNFGNIWLGLDNGINVVNLNSPFKVYTDKQGVLGTVYAAAQTHDFLYLGTNQGLFYKPINTNVKFKFIEGTKGQVWSLSFLKGTLFCGHDKGTFVINNFVAQKVSSEIGTWAVKEIVGRPNLLIQGNYKGLFILEKLNNTWQFRNKIEGFNISSRYFEFIDLNELFVSHEHKGVYKIKIDKDYQKIIDYKKMSINEGIKSSIVNYNDEILYSSREGVFKFKNNSFKKDTVLSKLLSGDKYVSGKLIYDKKGDKLWGFSNNEIIYVEPGKLSSKPKVNVIAISSEVRKSKPAFENILLLRDNNYLIGTTEGYLIMDLNKIAHQPLEIHLNNIKYGALPNELQPLNLVNEAMLKNKFNNLKFNYSIANYEKLLSSKYKYRLKGIYNDWSDWSRNSEVFFKNLPHGDYTFEAKAMSGGILSDKVLSYSFNIEKPWYIKPLAIVLYVGFGLFLMYLLHFFNKRHYKKQQQKLLEKKERELKLDQLENQRQLIQFKNKNLQLDIENKNRELGMATMNLVKRNELLNNIKTELSKSNSVNDIKKVVKLINSSLNNTGDWKLFEEAFNNVDKDFMKKIKSKHPAITPNDLRLCAYLRLNLSSKEIAPLLNISHKSVEVKRYRLRKKIGLDHDQSLSNYIIEL</sequence>
<evidence type="ECO:0000259" key="3">
    <source>
        <dbReference type="SMART" id="SM00421"/>
    </source>
</evidence>
<accession>A0ABR6Y3Z6</accession>
<gene>
    <name evidence="4" type="ORF">H6H04_13445</name>
</gene>
<keyword evidence="2" id="KW-1133">Transmembrane helix</keyword>
<dbReference type="InterPro" id="IPR000792">
    <property type="entry name" value="Tscrpt_reg_LuxR_C"/>
</dbReference>
<organism evidence="4 5">
    <name type="scientific">Winogradskyella echinorum</name>
    <dbReference type="NCBI Taxonomy" id="538189"/>
    <lineage>
        <taxon>Bacteria</taxon>
        <taxon>Pseudomonadati</taxon>
        <taxon>Bacteroidota</taxon>
        <taxon>Flavobacteriia</taxon>
        <taxon>Flavobacteriales</taxon>
        <taxon>Flavobacteriaceae</taxon>
        <taxon>Winogradskyella</taxon>
    </lineage>
</organism>
<reference evidence="4 5" key="1">
    <citation type="submission" date="2020-08" db="EMBL/GenBank/DDBJ databases">
        <title>Winogradskyella ouciana sp. nov., isolated from the hadal seawater of the Mariana Trench.</title>
        <authorList>
            <person name="He X."/>
        </authorList>
    </citation>
    <scope>NUCLEOTIDE SEQUENCE [LARGE SCALE GENOMIC DNA]</scope>
    <source>
        <strain evidence="4 5">KCTC 22026</strain>
    </source>
</reference>
<keyword evidence="1" id="KW-0175">Coiled coil</keyword>
<dbReference type="Proteomes" id="UP000607435">
    <property type="component" value="Unassembled WGS sequence"/>
</dbReference>
<dbReference type="InterPro" id="IPR015943">
    <property type="entry name" value="WD40/YVTN_repeat-like_dom_sf"/>
</dbReference>
<dbReference type="InterPro" id="IPR016032">
    <property type="entry name" value="Sig_transdc_resp-reg_C-effctor"/>
</dbReference>
<keyword evidence="2" id="KW-0472">Membrane</keyword>
<evidence type="ECO:0000313" key="5">
    <source>
        <dbReference type="Proteomes" id="UP000607435"/>
    </source>
</evidence>
<dbReference type="InterPro" id="IPR011123">
    <property type="entry name" value="Y_Y_Y"/>
</dbReference>
<dbReference type="Pfam" id="PF07495">
    <property type="entry name" value="Y_Y_Y"/>
    <property type="match status" value="1"/>
</dbReference>
<name>A0ABR6Y3Z6_9FLAO</name>
<dbReference type="SMART" id="SM00421">
    <property type="entry name" value="HTH_LUXR"/>
    <property type="match status" value="1"/>
</dbReference>
<proteinExistence type="predicted"/>
<dbReference type="Gene3D" id="2.60.40.10">
    <property type="entry name" value="Immunoglobulins"/>
    <property type="match status" value="1"/>
</dbReference>
<dbReference type="SUPFAM" id="SSF46894">
    <property type="entry name" value="C-terminal effector domain of the bipartite response regulators"/>
    <property type="match status" value="1"/>
</dbReference>
<protein>
    <submittedName>
        <fullName evidence="4">LuxR family transcriptional regulator</fullName>
    </submittedName>
</protein>
<feature type="coiled-coil region" evidence="1">
    <location>
        <begin position="764"/>
        <end position="814"/>
    </location>
</feature>
<evidence type="ECO:0000313" key="4">
    <source>
        <dbReference type="EMBL" id="MBC3847394.1"/>
    </source>
</evidence>
<feature type="transmembrane region" description="Helical" evidence="2">
    <location>
        <begin position="734"/>
        <end position="755"/>
    </location>
</feature>
<dbReference type="Gene3D" id="1.10.10.10">
    <property type="entry name" value="Winged helix-like DNA-binding domain superfamily/Winged helix DNA-binding domain"/>
    <property type="match status" value="1"/>
</dbReference>
<keyword evidence="5" id="KW-1185">Reference proteome</keyword>
<feature type="domain" description="HTH luxR-type" evidence="3">
    <location>
        <begin position="877"/>
        <end position="934"/>
    </location>
</feature>
<keyword evidence="2" id="KW-0812">Transmembrane</keyword>
<dbReference type="InterPro" id="IPR036388">
    <property type="entry name" value="WH-like_DNA-bd_sf"/>
</dbReference>